<evidence type="ECO:0000256" key="2">
    <source>
        <dbReference type="ARBA" id="ARBA00022771"/>
    </source>
</evidence>
<evidence type="ECO:0000313" key="8">
    <source>
        <dbReference type="RefSeq" id="XP_031372843.1"/>
    </source>
</evidence>
<keyword evidence="2 4" id="KW-0863">Zinc-finger</keyword>
<evidence type="ECO:0000259" key="6">
    <source>
        <dbReference type="PROSITE" id="PS50016"/>
    </source>
</evidence>
<feature type="domain" description="PHD-type" evidence="6">
    <location>
        <begin position="252"/>
        <end position="303"/>
    </location>
</feature>
<dbReference type="InterPro" id="IPR011011">
    <property type="entry name" value="Znf_FYVE_PHD"/>
</dbReference>
<evidence type="ECO:0000256" key="4">
    <source>
        <dbReference type="PROSITE-ProRule" id="PRU00146"/>
    </source>
</evidence>
<dbReference type="InterPro" id="IPR001965">
    <property type="entry name" value="Znf_PHD"/>
</dbReference>
<name>A0A6P8BR66_PUNGR</name>
<keyword evidence="3" id="KW-0862">Zinc</keyword>
<dbReference type="Gene3D" id="2.30.30.1150">
    <property type="match status" value="1"/>
</dbReference>
<keyword evidence="7" id="KW-1185">Reference proteome</keyword>
<dbReference type="InterPro" id="IPR019787">
    <property type="entry name" value="Znf_PHD-finger"/>
</dbReference>
<dbReference type="RefSeq" id="XP_031372844.1">
    <property type="nucleotide sequence ID" value="XM_031516984.1"/>
</dbReference>
<dbReference type="Pfam" id="PF00628">
    <property type="entry name" value="PHD"/>
    <property type="match status" value="1"/>
</dbReference>
<dbReference type="SUPFAM" id="SSF57903">
    <property type="entry name" value="FYVE/PHD zinc finger"/>
    <property type="match status" value="1"/>
</dbReference>
<dbReference type="InterPro" id="IPR019786">
    <property type="entry name" value="Zinc_finger_PHD-type_CS"/>
</dbReference>
<protein>
    <submittedName>
        <fullName evidence="8 9">Uncharacterized protein LOC116187938 isoform X6</fullName>
    </submittedName>
</protein>
<dbReference type="AlphaFoldDB" id="A0A6P8BR66"/>
<evidence type="ECO:0000256" key="5">
    <source>
        <dbReference type="SAM" id="MobiDB-lite"/>
    </source>
</evidence>
<feature type="region of interest" description="Disordered" evidence="5">
    <location>
        <begin position="50"/>
        <end position="69"/>
    </location>
</feature>
<dbReference type="PROSITE" id="PS50016">
    <property type="entry name" value="ZF_PHD_2"/>
    <property type="match status" value="1"/>
</dbReference>
<sequence>MLIRSFLPMPIEGFLHNIPDPGVFHMCPKCDEDPPGGCSKAVSVMEEKRKPNGSCSLSNLKSTDESSLSTVSETGFPNFVYKRKNRRGGPENVALDKAPVDVRRIGDCYSTISFNASLGEKEAGGAPILTSLDLDAKPTSGWAGTQEHGPDEKPIRAYKIIDVDSLNDSCSSRSNADPVSVPLKAATEETGECSSSSVIAIEAQEDSPLSERDICISILQSEGLLERAKSSSSSASKDGNEISTTKSCRASFPDCKACGRSESARKMLICDFCDDAFHLSCCDSRMRNFRDNDEWFCTSCRSKKQILVRQTGMKCSGNQKKWVLWCTVIFMFAMLINLQHSALSAIGYNASRSWTTEEKLYVESGAGHRSVKFKLMTGNASVLFSGIQVMLIVQYLRSWTQSKF</sequence>
<accession>A0A6P8BR66</accession>
<keyword evidence="1" id="KW-0479">Metal-binding</keyword>
<evidence type="ECO:0000256" key="1">
    <source>
        <dbReference type="ARBA" id="ARBA00022723"/>
    </source>
</evidence>
<dbReference type="SMART" id="SM00249">
    <property type="entry name" value="PHD"/>
    <property type="match status" value="1"/>
</dbReference>
<dbReference type="GeneID" id="116187938"/>
<dbReference type="GO" id="GO:0008270">
    <property type="term" value="F:zinc ion binding"/>
    <property type="evidence" value="ECO:0007669"/>
    <property type="project" value="UniProtKB-KW"/>
</dbReference>
<proteinExistence type="predicted"/>
<dbReference type="PROSITE" id="PS01359">
    <property type="entry name" value="ZF_PHD_1"/>
    <property type="match status" value="1"/>
</dbReference>
<feature type="compositionally biased region" description="Polar residues" evidence="5">
    <location>
        <begin position="53"/>
        <end position="69"/>
    </location>
</feature>
<evidence type="ECO:0000256" key="3">
    <source>
        <dbReference type="ARBA" id="ARBA00022833"/>
    </source>
</evidence>
<reference evidence="8 9" key="2">
    <citation type="submission" date="2025-04" db="UniProtKB">
        <authorList>
            <consortium name="RefSeq"/>
        </authorList>
    </citation>
    <scope>IDENTIFICATION</scope>
    <source>
        <tissue evidence="8 9">Leaf</tissue>
    </source>
</reference>
<dbReference type="Proteomes" id="UP000515151">
    <property type="component" value="Chromosome 8"/>
</dbReference>
<organism evidence="7 9">
    <name type="scientific">Punica granatum</name>
    <name type="common">Pomegranate</name>
    <dbReference type="NCBI Taxonomy" id="22663"/>
    <lineage>
        <taxon>Eukaryota</taxon>
        <taxon>Viridiplantae</taxon>
        <taxon>Streptophyta</taxon>
        <taxon>Embryophyta</taxon>
        <taxon>Tracheophyta</taxon>
        <taxon>Spermatophyta</taxon>
        <taxon>Magnoliopsida</taxon>
        <taxon>eudicotyledons</taxon>
        <taxon>Gunneridae</taxon>
        <taxon>Pentapetalae</taxon>
        <taxon>rosids</taxon>
        <taxon>malvids</taxon>
        <taxon>Myrtales</taxon>
        <taxon>Lythraceae</taxon>
        <taxon>Punica</taxon>
    </lineage>
</organism>
<evidence type="ECO:0000313" key="9">
    <source>
        <dbReference type="RefSeq" id="XP_031372844.1"/>
    </source>
</evidence>
<dbReference type="RefSeq" id="XP_031372843.1">
    <property type="nucleotide sequence ID" value="XM_031516983.1"/>
</dbReference>
<reference evidence="7" key="1">
    <citation type="journal article" date="2020" name="Plant Biotechnol. J.">
        <title>The pomegranate (Punica granatum L.) draft genome dissects genetic divergence between soft- and hard-seeded cultivars.</title>
        <authorList>
            <person name="Luo X."/>
            <person name="Li H."/>
            <person name="Wu Z."/>
            <person name="Yao W."/>
            <person name="Zhao P."/>
            <person name="Cao D."/>
            <person name="Yu H."/>
            <person name="Li K."/>
            <person name="Poudel K."/>
            <person name="Zhao D."/>
            <person name="Zhang F."/>
            <person name="Xia X."/>
            <person name="Chen L."/>
            <person name="Wang Q."/>
            <person name="Jing D."/>
            <person name="Cao S."/>
        </authorList>
    </citation>
    <scope>NUCLEOTIDE SEQUENCE [LARGE SCALE GENOMIC DNA]</scope>
</reference>
<evidence type="ECO:0000313" key="7">
    <source>
        <dbReference type="Proteomes" id="UP000515151"/>
    </source>
</evidence>
<gene>
    <name evidence="8 9" type="primary">LOC116187938</name>
</gene>